<dbReference type="InterPro" id="IPR036249">
    <property type="entry name" value="Thioredoxin-like_sf"/>
</dbReference>
<keyword evidence="5" id="KW-0809">Transit peptide</keyword>
<name>A0A8T2SXJ5_CERRI</name>
<comment type="similarity">
    <text evidence="10">Belongs to the thioredoxin family. Plant CITRX-type subfamily.</text>
</comment>
<dbReference type="GO" id="GO:0045454">
    <property type="term" value="P:cell redox homeostasis"/>
    <property type="evidence" value="ECO:0007669"/>
    <property type="project" value="InterPro"/>
</dbReference>
<dbReference type="PANTHER" id="PTHR47834">
    <property type="entry name" value="THIOREDOXIN-LIKE PROTEIN CITRX, CHLOROPLASTIC"/>
    <property type="match status" value="1"/>
</dbReference>
<keyword evidence="2" id="KW-0813">Transport</keyword>
<dbReference type="OrthoDB" id="2121326at2759"/>
<sequence>MPLVTAMASGSLVIVNDAIFDGARDCPIVVDFYVTWRGPCLLWSHELEQLTGEYGEKVKFLKVDTDEQYELAIDLKIKGLPTFVFFSKYVEKNVIRTEGLLPSDVIRNIIENEL</sequence>
<protein>
    <recommendedName>
        <fullName evidence="11">Thioredoxin domain-containing protein</fullName>
    </recommendedName>
</protein>
<organism evidence="12 13">
    <name type="scientific">Ceratopteris richardii</name>
    <name type="common">Triangle waterfern</name>
    <dbReference type="NCBI Taxonomy" id="49495"/>
    <lineage>
        <taxon>Eukaryota</taxon>
        <taxon>Viridiplantae</taxon>
        <taxon>Streptophyta</taxon>
        <taxon>Embryophyta</taxon>
        <taxon>Tracheophyta</taxon>
        <taxon>Polypodiopsida</taxon>
        <taxon>Polypodiidae</taxon>
        <taxon>Polypodiales</taxon>
        <taxon>Pteridineae</taxon>
        <taxon>Pteridaceae</taxon>
        <taxon>Parkerioideae</taxon>
        <taxon>Ceratopteris</taxon>
    </lineage>
</organism>
<evidence type="ECO:0000256" key="4">
    <source>
        <dbReference type="ARBA" id="ARBA00022640"/>
    </source>
</evidence>
<keyword evidence="6" id="KW-0249">Electron transport</keyword>
<dbReference type="InterPro" id="IPR044182">
    <property type="entry name" value="CITRX"/>
</dbReference>
<evidence type="ECO:0000256" key="9">
    <source>
        <dbReference type="ARBA" id="ARBA00023284"/>
    </source>
</evidence>
<evidence type="ECO:0000256" key="1">
    <source>
        <dbReference type="ARBA" id="ARBA00004229"/>
    </source>
</evidence>
<dbReference type="GO" id="GO:0009507">
    <property type="term" value="C:chloroplast"/>
    <property type="evidence" value="ECO:0007669"/>
    <property type="project" value="UniProtKB-SubCell"/>
</dbReference>
<accession>A0A8T2SXJ5</accession>
<dbReference type="PANTHER" id="PTHR47834:SF2">
    <property type="entry name" value="THIOREDOXIN-LIKE PROTEIN CITRX, CHLOROPLASTIC"/>
    <property type="match status" value="1"/>
</dbReference>
<comment type="subcellular location">
    <subcellularLocation>
        <location evidence="1">Plastid</location>
        <location evidence="1">Chloroplast</location>
    </subcellularLocation>
</comment>
<dbReference type="Gene3D" id="3.40.30.10">
    <property type="entry name" value="Glutaredoxin"/>
    <property type="match status" value="1"/>
</dbReference>
<evidence type="ECO:0000256" key="3">
    <source>
        <dbReference type="ARBA" id="ARBA00022528"/>
    </source>
</evidence>
<evidence type="ECO:0000256" key="10">
    <source>
        <dbReference type="ARBA" id="ARBA00024039"/>
    </source>
</evidence>
<evidence type="ECO:0000313" key="12">
    <source>
        <dbReference type="EMBL" id="KAH7387531.1"/>
    </source>
</evidence>
<proteinExistence type="inferred from homology"/>
<feature type="domain" description="Thioredoxin" evidence="11">
    <location>
        <begin position="1"/>
        <end position="114"/>
    </location>
</feature>
<keyword evidence="13" id="KW-1185">Reference proteome</keyword>
<dbReference type="Pfam" id="PF00085">
    <property type="entry name" value="Thioredoxin"/>
    <property type="match status" value="1"/>
</dbReference>
<keyword evidence="3" id="KW-0150">Chloroplast</keyword>
<keyword evidence="4" id="KW-0934">Plastid</keyword>
<evidence type="ECO:0000256" key="6">
    <source>
        <dbReference type="ARBA" id="ARBA00022982"/>
    </source>
</evidence>
<gene>
    <name evidence="12" type="ORF">KP509_16G027600</name>
</gene>
<dbReference type="GO" id="GO:0015035">
    <property type="term" value="F:protein-disulfide reductase activity"/>
    <property type="evidence" value="ECO:0007669"/>
    <property type="project" value="InterPro"/>
</dbReference>
<reference evidence="12" key="1">
    <citation type="submission" date="2021-08" db="EMBL/GenBank/DDBJ databases">
        <title>WGS assembly of Ceratopteris richardii.</title>
        <authorList>
            <person name="Marchant D.B."/>
            <person name="Chen G."/>
            <person name="Jenkins J."/>
            <person name="Shu S."/>
            <person name="Leebens-Mack J."/>
            <person name="Grimwood J."/>
            <person name="Schmutz J."/>
            <person name="Soltis P."/>
            <person name="Soltis D."/>
            <person name="Chen Z.-H."/>
        </authorList>
    </citation>
    <scope>NUCLEOTIDE SEQUENCE</scope>
    <source>
        <strain evidence="12">Whitten #5841</strain>
        <tissue evidence="12">Leaf</tissue>
    </source>
</reference>
<evidence type="ECO:0000313" key="13">
    <source>
        <dbReference type="Proteomes" id="UP000825935"/>
    </source>
</evidence>
<dbReference type="CDD" id="cd02947">
    <property type="entry name" value="TRX_family"/>
    <property type="match status" value="1"/>
</dbReference>
<keyword evidence="7" id="KW-0560">Oxidoreductase</keyword>
<evidence type="ECO:0000256" key="2">
    <source>
        <dbReference type="ARBA" id="ARBA00022448"/>
    </source>
</evidence>
<keyword evidence="9" id="KW-0676">Redox-active center</keyword>
<keyword evidence="8" id="KW-1015">Disulfide bond</keyword>
<dbReference type="Proteomes" id="UP000825935">
    <property type="component" value="Chromosome 16"/>
</dbReference>
<evidence type="ECO:0000256" key="8">
    <source>
        <dbReference type="ARBA" id="ARBA00023157"/>
    </source>
</evidence>
<dbReference type="SUPFAM" id="SSF52833">
    <property type="entry name" value="Thioredoxin-like"/>
    <property type="match status" value="1"/>
</dbReference>
<dbReference type="AlphaFoldDB" id="A0A8T2SXJ5"/>
<comment type="caution">
    <text evidence="12">The sequence shown here is derived from an EMBL/GenBank/DDBJ whole genome shotgun (WGS) entry which is preliminary data.</text>
</comment>
<evidence type="ECO:0000256" key="7">
    <source>
        <dbReference type="ARBA" id="ARBA00023002"/>
    </source>
</evidence>
<dbReference type="EMBL" id="CM035421">
    <property type="protein sequence ID" value="KAH7387531.1"/>
    <property type="molecule type" value="Genomic_DNA"/>
</dbReference>
<dbReference type="InterPro" id="IPR013766">
    <property type="entry name" value="Thioredoxin_domain"/>
</dbReference>
<evidence type="ECO:0000259" key="11">
    <source>
        <dbReference type="PROSITE" id="PS51352"/>
    </source>
</evidence>
<dbReference type="PROSITE" id="PS51352">
    <property type="entry name" value="THIOREDOXIN_2"/>
    <property type="match status" value="1"/>
</dbReference>
<evidence type="ECO:0000256" key="5">
    <source>
        <dbReference type="ARBA" id="ARBA00022946"/>
    </source>
</evidence>